<name>A0A158H996_9BURK</name>
<sequence length="109" mass="11808">MYHSSEVFPSVATTLSAHPMRIPRKRRIETVVTLTVTVPGSSSSGPRRQLLDALGERVRVYVAATDRRHDCITLRVEVPNASLDAVIGALTANLAQATLGRATTTAVRR</sequence>
<reference evidence="1" key="1">
    <citation type="submission" date="2016-01" db="EMBL/GenBank/DDBJ databases">
        <authorList>
            <person name="Peeters C."/>
        </authorList>
    </citation>
    <scope>NUCLEOTIDE SEQUENCE [LARGE SCALE GENOMIC DNA]</scope>
    <source>
        <strain evidence="1">LMG 22940</strain>
    </source>
</reference>
<dbReference type="OrthoDB" id="9008424at2"/>
<keyword evidence="2" id="KW-1185">Reference proteome</keyword>
<evidence type="ECO:0000313" key="2">
    <source>
        <dbReference type="Proteomes" id="UP000054770"/>
    </source>
</evidence>
<gene>
    <name evidence="1" type="ORF">AWB68_01776</name>
</gene>
<protein>
    <submittedName>
        <fullName evidence="1">Uncharacterized protein</fullName>
    </submittedName>
</protein>
<evidence type="ECO:0000313" key="1">
    <source>
        <dbReference type="EMBL" id="SAL40717.1"/>
    </source>
</evidence>
<dbReference type="Proteomes" id="UP000054770">
    <property type="component" value="Unassembled WGS sequence"/>
</dbReference>
<organism evidence="1 2">
    <name type="scientific">Caballeronia choica</name>
    <dbReference type="NCBI Taxonomy" id="326476"/>
    <lineage>
        <taxon>Bacteria</taxon>
        <taxon>Pseudomonadati</taxon>
        <taxon>Pseudomonadota</taxon>
        <taxon>Betaproteobacteria</taxon>
        <taxon>Burkholderiales</taxon>
        <taxon>Burkholderiaceae</taxon>
        <taxon>Caballeronia</taxon>
    </lineage>
</organism>
<dbReference type="AlphaFoldDB" id="A0A158H996"/>
<comment type="caution">
    <text evidence="1">The sequence shown here is derived from an EMBL/GenBank/DDBJ whole genome shotgun (WGS) entry which is preliminary data.</text>
</comment>
<dbReference type="RefSeq" id="WP_087643986.1">
    <property type="nucleotide sequence ID" value="NZ_FCON02000014.1"/>
</dbReference>
<proteinExistence type="predicted"/>
<accession>A0A158H996</accession>
<dbReference type="EMBL" id="FCON02000014">
    <property type="protein sequence ID" value="SAL40717.1"/>
    <property type="molecule type" value="Genomic_DNA"/>
</dbReference>